<gene>
    <name evidence="1" type="ORF">L21_2107</name>
</gene>
<protein>
    <submittedName>
        <fullName evidence="1">Uncharacterized protein</fullName>
    </submittedName>
</protein>
<name>A0A1M4MMN9_9EURY</name>
<proteinExistence type="predicted"/>
<organism evidence="1 2">
    <name type="scientific">Methanoculleus chikugoensis</name>
    <dbReference type="NCBI Taxonomy" id="118126"/>
    <lineage>
        <taxon>Archaea</taxon>
        <taxon>Methanobacteriati</taxon>
        <taxon>Methanobacteriota</taxon>
        <taxon>Stenosarchaea group</taxon>
        <taxon>Methanomicrobia</taxon>
        <taxon>Methanomicrobiales</taxon>
        <taxon>Methanomicrobiaceae</taxon>
        <taxon>Methanoculleus</taxon>
    </lineage>
</organism>
<dbReference type="STRING" id="118126.L21_2107"/>
<reference evidence="1 2" key="1">
    <citation type="submission" date="2016-08" db="EMBL/GenBank/DDBJ databases">
        <authorList>
            <person name="Seilhamer J.J."/>
        </authorList>
    </citation>
    <scope>NUCLEOTIDE SEQUENCE [LARGE SCALE GENOMIC DNA]</scope>
    <source>
        <strain evidence="1">L21-II-0</strain>
    </source>
</reference>
<sequence>MYAQTLIILRKKNRRAVWSQLSRQVAALAAGIMPLNRKAVHSVVAVVRIFPGTDTLMVARVIDIHSQENIGRAAPPPVRELIN</sequence>
<evidence type="ECO:0000313" key="1">
    <source>
        <dbReference type="EMBL" id="SCL76185.1"/>
    </source>
</evidence>
<dbReference type="AlphaFoldDB" id="A0A1M4MMN9"/>
<evidence type="ECO:0000313" key="2">
    <source>
        <dbReference type="Proteomes" id="UP000184671"/>
    </source>
</evidence>
<dbReference type="EMBL" id="FMID01000047">
    <property type="protein sequence ID" value="SCL76185.1"/>
    <property type="molecule type" value="Genomic_DNA"/>
</dbReference>
<accession>A0A1M4MMN9</accession>
<dbReference type="Proteomes" id="UP000184671">
    <property type="component" value="Unassembled WGS sequence"/>
</dbReference>